<proteinExistence type="inferred from homology"/>
<dbReference type="PANTHER" id="PTHR43649">
    <property type="entry name" value="ARABINOSE-BINDING PROTEIN-RELATED"/>
    <property type="match status" value="1"/>
</dbReference>
<gene>
    <name evidence="4" type="ORF">OMAG_000922</name>
</gene>
<reference evidence="4 5" key="1">
    <citation type="submission" date="2015-02" db="EMBL/GenBank/DDBJ databases">
        <title>Single-cell genomics of uncultivated deep-branching MTB reveals a conserved set of magnetosome genes.</title>
        <authorList>
            <person name="Kolinko S."/>
            <person name="Richter M."/>
            <person name="Glockner F.O."/>
            <person name="Brachmann A."/>
            <person name="Schuler D."/>
        </authorList>
    </citation>
    <scope>NUCLEOTIDE SEQUENCE [LARGE SCALE GENOMIC DNA]</scope>
    <source>
        <strain evidence="4">SKK-01</strain>
    </source>
</reference>
<evidence type="ECO:0000256" key="2">
    <source>
        <dbReference type="ARBA" id="ARBA00008520"/>
    </source>
</evidence>
<dbReference type="PANTHER" id="PTHR43649:SF12">
    <property type="entry name" value="DIACETYLCHITOBIOSE BINDING PROTEIN DASA"/>
    <property type="match status" value="1"/>
</dbReference>
<evidence type="ECO:0000256" key="1">
    <source>
        <dbReference type="ARBA" id="ARBA00004418"/>
    </source>
</evidence>
<dbReference type="PROSITE" id="PS51257">
    <property type="entry name" value="PROKAR_LIPOPROTEIN"/>
    <property type="match status" value="1"/>
</dbReference>
<dbReference type="AlphaFoldDB" id="A0A0F0CUX7"/>
<accession>A0A0F0CUX7</accession>
<dbReference type="InterPro" id="IPR050490">
    <property type="entry name" value="Bact_solute-bd_prot1"/>
</dbReference>
<dbReference type="InterPro" id="IPR006059">
    <property type="entry name" value="SBP"/>
</dbReference>
<protein>
    <submittedName>
        <fullName evidence="4">Family 1 extracellular solute-binding protein</fullName>
    </submittedName>
</protein>
<feature type="chain" id="PRO_5002437418" evidence="3">
    <location>
        <begin position="20"/>
        <end position="412"/>
    </location>
</feature>
<comment type="similarity">
    <text evidence="2">Belongs to the bacterial solute-binding protein 1 family.</text>
</comment>
<dbReference type="EMBL" id="JYNY01000203">
    <property type="protein sequence ID" value="KJJ85210.1"/>
    <property type="molecule type" value="Genomic_DNA"/>
</dbReference>
<dbReference type="GO" id="GO:0042597">
    <property type="term" value="C:periplasmic space"/>
    <property type="evidence" value="ECO:0007669"/>
    <property type="project" value="UniProtKB-SubCell"/>
</dbReference>
<keyword evidence="5" id="KW-1185">Reference proteome</keyword>
<name>A0A0F0CUX7_9BACT</name>
<dbReference type="SUPFAM" id="SSF53850">
    <property type="entry name" value="Periplasmic binding protein-like II"/>
    <property type="match status" value="1"/>
</dbReference>
<dbReference type="Gene3D" id="3.40.190.10">
    <property type="entry name" value="Periplasmic binding protein-like II"/>
    <property type="match status" value="2"/>
</dbReference>
<sequence>MFKKILSLFAVIAFLAATTGCGSSTKKNEIVMWLVGSEAQARTIMELGKSFTEKTGVKVSCQAISWGNAHSKYLTSIAGDVTPDIGTMGLTWGMEFGELGALVDLNKDFKEDIMEIQKTNFPGLVESSKLGDKIFGVPFDMSIQLIYYRTDMIKNVPDTWEDLLVLLADLKSQGKGMVIDWGSLDWIGFAPFLWQAGGNFYNEDYTKVTLDTPSAAKAMDFFASLYKNGVPKTTVPLEQGIRIGDYPIAFSGNWKIISLTLGAPEIKGKWKIAMLPKGPTGKRTSFIGGRIMSVFSKSNMKKESVEFIKFLSQSDIQVKLYNASMETEDSYLPPNIDTWKSLEMDQAMKEVLEKQAWEAKGPPAVLGWDGSTRFVNYAIQMVILKDAKSADELKKANEEIQKELDKILKKGR</sequence>
<comment type="subcellular location">
    <subcellularLocation>
        <location evidence="1">Periplasm</location>
    </subcellularLocation>
</comment>
<evidence type="ECO:0000256" key="3">
    <source>
        <dbReference type="SAM" id="SignalP"/>
    </source>
</evidence>
<evidence type="ECO:0000313" key="5">
    <source>
        <dbReference type="Proteomes" id="UP000033428"/>
    </source>
</evidence>
<comment type="caution">
    <text evidence="4">The sequence shown here is derived from an EMBL/GenBank/DDBJ whole genome shotgun (WGS) entry which is preliminary data.</text>
</comment>
<evidence type="ECO:0000313" key="4">
    <source>
        <dbReference type="EMBL" id="KJJ85210.1"/>
    </source>
</evidence>
<organism evidence="4 5">
    <name type="scientific">Candidatus Omnitrophus magneticus</name>
    <dbReference type="NCBI Taxonomy" id="1609969"/>
    <lineage>
        <taxon>Bacteria</taxon>
        <taxon>Pseudomonadati</taxon>
        <taxon>Candidatus Omnitrophota</taxon>
        <taxon>Candidatus Omnitrophus</taxon>
    </lineage>
</organism>
<keyword evidence="3" id="KW-0732">Signal</keyword>
<dbReference type="Pfam" id="PF13416">
    <property type="entry name" value="SBP_bac_8"/>
    <property type="match status" value="1"/>
</dbReference>
<dbReference type="Proteomes" id="UP000033428">
    <property type="component" value="Unassembled WGS sequence"/>
</dbReference>
<dbReference type="PATRIC" id="fig|1609969.3.peg.992"/>
<feature type="signal peptide" evidence="3">
    <location>
        <begin position="1"/>
        <end position="19"/>
    </location>
</feature>